<dbReference type="InterPro" id="IPR036388">
    <property type="entry name" value="WH-like_DNA-bd_sf"/>
</dbReference>
<dbReference type="SMART" id="SM00891">
    <property type="entry name" value="ERCC4"/>
    <property type="match status" value="1"/>
</dbReference>
<dbReference type="Gene3D" id="1.10.150.110">
    <property type="entry name" value="DNA polymerase beta, N-terminal domain-like"/>
    <property type="match status" value="1"/>
</dbReference>
<dbReference type="EMBL" id="GL996524">
    <property type="protein sequence ID" value="EGV63003.1"/>
    <property type="molecule type" value="Genomic_DNA"/>
</dbReference>
<dbReference type="GO" id="GO:0003677">
    <property type="term" value="F:DNA binding"/>
    <property type="evidence" value="ECO:0007669"/>
    <property type="project" value="UniProtKB-UniRule"/>
</dbReference>
<keyword evidence="20" id="KW-1185">Reference proteome</keyword>
<dbReference type="GeneID" id="18248917"/>
<accession>G3B6S1</accession>
<dbReference type="InterPro" id="IPR006166">
    <property type="entry name" value="ERCC4_domain"/>
</dbReference>
<dbReference type="Gene3D" id="3.40.50.10130">
    <property type="match status" value="1"/>
</dbReference>
<evidence type="ECO:0000256" key="12">
    <source>
        <dbReference type="ARBA" id="ARBA00023204"/>
    </source>
</evidence>
<dbReference type="eggNOG" id="KOG2379">
    <property type="taxonomic scope" value="Eukaryota"/>
</dbReference>
<dbReference type="GO" id="GO:0048476">
    <property type="term" value="C:Holliday junction resolvase complex"/>
    <property type="evidence" value="ECO:0007669"/>
    <property type="project" value="UniProtKB-UniRule"/>
</dbReference>
<feature type="region of interest" description="Disordered" evidence="17">
    <location>
        <begin position="271"/>
        <end position="295"/>
    </location>
</feature>
<dbReference type="STRING" id="590646.G3B6S1"/>
<comment type="subcellular location">
    <subcellularLocation>
        <location evidence="2 16">Nucleus</location>
    </subcellularLocation>
</comment>
<dbReference type="GO" id="GO:0048257">
    <property type="term" value="F:3'-flap endonuclease activity"/>
    <property type="evidence" value="ECO:0007669"/>
    <property type="project" value="TreeGrafter"/>
</dbReference>
<dbReference type="GO" id="GO:0046872">
    <property type="term" value="F:metal ion binding"/>
    <property type="evidence" value="ECO:0007669"/>
    <property type="project" value="UniProtKB-UniRule"/>
</dbReference>
<dbReference type="PANTHER" id="PTHR13451:SF0">
    <property type="entry name" value="CROSSOVER JUNCTION ENDONUCLEASE MUS81"/>
    <property type="match status" value="1"/>
</dbReference>
<evidence type="ECO:0000256" key="15">
    <source>
        <dbReference type="ARBA" id="ARBA00058015"/>
    </source>
</evidence>
<evidence type="ECO:0000259" key="18">
    <source>
        <dbReference type="SMART" id="SM00891"/>
    </source>
</evidence>
<comment type="function">
    <text evidence="15 16">Interacts with EME1 to form a DNA structure-specific endonuclease with substrate preference for branched DNA structures with a 5'-end at the branch nick. Typical substrates include 3'-flap structures, D-loops, replication forks and nicked Holliday junctions. May be required in mitosis for the processing of stalled or collapsed replication fork intermediates. May be required in meiosis for the repair of meiosis-specific double strand breaks subsequent to single-end invasion (SEI).</text>
</comment>
<dbReference type="OrthoDB" id="5963188at2759"/>
<dbReference type="Pfam" id="PF21136">
    <property type="entry name" value="WHD_MUS81"/>
    <property type="match status" value="1"/>
</dbReference>
<dbReference type="Pfam" id="PF02732">
    <property type="entry name" value="ERCC4"/>
    <property type="match status" value="1"/>
</dbReference>
<dbReference type="InterPro" id="IPR042530">
    <property type="entry name" value="EME1/EME2_C"/>
</dbReference>
<dbReference type="CDD" id="cd20074">
    <property type="entry name" value="XPF_nuclease_Mus81"/>
    <property type="match status" value="1"/>
</dbReference>
<keyword evidence="13 16" id="KW-0539">Nucleus</keyword>
<dbReference type="GO" id="GO:0031573">
    <property type="term" value="P:mitotic intra-S DNA damage checkpoint signaling"/>
    <property type="evidence" value="ECO:0007669"/>
    <property type="project" value="TreeGrafter"/>
</dbReference>
<dbReference type="GO" id="GO:0006308">
    <property type="term" value="P:DNA catabolic process"/>
    <property type="evidence" value="ECO:0007669"/>
    <property type="project" value="UniProtKB-UniRule"/>
</dbReference>
<comment type="subunit">
    <text evidence="16">Interacts with EME1.</text>
</comment>
<dbReference type="PANTHER" id="PTHR13451">
    <property type="entry name" value="CLASS II CROSSOVER JUNCTION ENDONUCLEASE MUS81"/>
    <property type="match status" value="1"/>
</dbReference>
<dbReference type="FunFam" id="1.10.10.10:FF:000307">
    <property type="entry name" value="Crossover junction endonuclease MUS81"/>
    <property type="match status" value="1"/>
</dbReference>
<keyword evidence="6 16" id="KW-0479">Metal-binding</keyword>
<comment type="cofactor">
    <cofactor evidence="1 16">
        <name>Mg(2+)</name>
        <dbReference type="ChEBI" id="CHEBI:18420"/>
    </cofactor>
</comment>
<evidence type="ECO:0000313" key="20">
    <source>
        <dbReference type="Proteomes" id="UP000000707"/>
    </source>
</evidence>
<dbReference type="GO" id="GO:0008821">
    <property type="term" value="F:crossover junction DNA endonuclease activity"/>
    <property type="evidence" value="ECO:0007669"/>
    <property type="project" value="UniProtKB-UniRule"/>
</dbReference>
<keyword evidence="11 16" id="KW-0233">DNA recombination</keyword>
<evidence type="ECO:0000256" key="4">
    <source>
        <dbReference type="ARBA" id="ARBA00017114"/>
    </source>
</evidence>
<dbReference type="InterPro" id="IPR011335">
    <property type="entry name" value="Restrct_endonuc-II-like"/>
</dbReference>
<protein>
    <recommendedName>
        <fullName evidence="4 16">Crossover junction endonuclease MUS81</fullName>
        <ecNumber evidence="16">3.1.22.-</ecNumber>
    </recommendedName>
</protein>
<evidence type="ECO:0000256" key="17">
    <source>
        <dbReference type="SAM" id="MobiDB-lite"/>
    </source>
</evidence>
<feature type="domain" description="ERCC4" evidence="18">
    <location>
        <begin position="315"/>
        <end position="412"/>
    </location>
</feature>
<gene>
    <name evidence="19" type="ORF">CANTEDRAFT_122662</name>
</gene>
<dbReference type="InterPro" id="IPR033309">
    <property type="entry name" value="Mus81"/>
</dbReference>
<sequence>MNAFPDNGDVKQLVVDWLHAQFEDASNKGYQSALVFSRALVYVKQFVDPIKDPKTLKSIQNVGDKTVANFSKHLVSYCKTNGYKVPESFDPEFNHFKRKETGESVEKPKKKRKLAQYVPRKRSGGYAILLALYFKDKTRSGLKKHEIIDVAAKYCDSSFNSNPSNNDFYSAWNSIKVLEKHELVSFTGRRTLWHITDEGIEVAKRLKVVEGLHSSPINEKVHVMSFDNGLHVSSDHSLSNSTGIELVSNPKDLLAPDWINSSKDMLPPDLLNSSPIKALPSPPKPTPPQPRHDSKKRLLNDIKYSIWYHDEYEVILIVDNREVRSRNDREYFENRFTTMGVKCEVRPLVVGDIAWIARHKKSGEEAILNTICERKRLDDLASSIKDGRFIEQKVRLTRSMMKRFYYLVEEGMSEISRLQNFTRNLQTAQSMTMIFSNFQLKKFKTLDETTAFLASLTDVIKEVNTEKKQKLIVMKPRVIKSQKQYGDIMEMFRHQFEERKYGSVYECCHLYSNFKESLAKSQMFTVKEMFLSMLLAIRGVSLERAQSIQQKFPTPKSLLDFFTANPNDATILSKAFTHEFGNKKIGKALSQKVYDIWGKR</sequence>
<keyword evidence="8 16" id="KW-0227">DNA damage</keyword>
<dbReference type="Proteomes" id="UP000000707">
    <property type="component" value="Unassembled WGS sequence"/>
</dbReference>
<dbReference type="Gene3D" id="1.10.10.10">
    <property type="entry name" value="Winged helix-like DNA-binding domain superfamily/Winged helix DNA-binding domain"/>
    <property type="match status" value="1"/>
</dbReference>
<evidence type="ECO:0000256" key="10">
    <source>
        <dbReference type="ARBA" id="ARBA00022842"/>
    </source>
</evidence>
<keyword evidence="10 16" id="KW-0460">Magnesium</keyword>
<proteinExistence type="inferred from homology"/>
<dbReference type="EC" id="3.1.22.-" evidence="16"/>
<evidence type="ECO:0000256" key="13">
    <source>
        <dbReference type="ARBA" id="ARBA00023242"/>
    </source>
</evidence>
<comment type="similarity">
    <text evidence="3 16">Belongs to the XPF family.</text>
</comment>
<dbReference type="InterPro" id="IPR047417">
    <property type="entry name" value="WHD_MUS81"/>
</dbReference>
<reference evidence="19 20" key="1">
    <citation type="journal article" date="2011" name="Proc. Natl. Acad. Sci. U.S.A.">
        <title>Comparative genomics of xylose-fermenting fungi for enhanced biofuel production.</title>
        <authorList>
            <person name="Wohlbach D.J."/>
            <person name="Kuo A."/>
            <person name="Sato T.K."/>
            <person name="Potts K.M."/>
            <person name="Salamov A.A."/>
            <person name="LaButti K.M."/>
            <person name="Sun H."/>
            <person name="Clum A."/>
            <person name="Pangilinan J.L."/>
            <person name="Lindquist E.A."/>
            <person name="Lucas S."/>
            <person name="Lapidus A."/>
            <person name="Jin M."/>
            <person name="Gunawan C."/>
            <person name="Balan V."/>
            <person name="Dale B.E."/>
            <person name="Jeffries T.W."/>
            <person name="Zinkel R."/>
            <person name="Barry K.W."/>
            <person name="Grigoriev I.V."/>
            <person name="Gasch A.P."/>
        </authorList>
    </citation>
    <scope>NUCLEOTIDE SEQUENCE [LARGE SCALE GENOMIC DNA]</scope>
    <source>
        <strain evidence="20">ATCC 10573 / BCRC 21748 / CBS 615 / JCM 9827 / NBRC 10315 / NRRL Y-1498 / VKM Y-70</strain>
    </source>
</reference>
<keyword evidence="7 16" id="KW-0255">Endonuclease</keyword>
<evidence type="ECO:0000256" key="14">
    <source>
        <dbReference type="ARBA" id="ARBA00023254"/>
    </source>
</evidence>
<feature type="compositionally biased region" description="Pro residues" evidence="17">
    <location>
        <begin position="280"/>
        <end position="289"/>
    </location>
</feature>
<evidence type="ECO:0000256" key="1">
    <source>
        <dbReference type="ARBA" id="ARBA00001946"/>
    </source>
</evidence>
<evidence type="ECO:0000313" key="19">
    <source>
        <dbReference type="EMBL" id="EGV63003.1"/>
    </source>
</evidence>
<evidence type="ECO:0000256" key="2">
    <source>
        <dbReference type="ARBA" id="ARBA00004123"/>
    </source>
</evidence>
<dbReference type="GO" id="GO:0000727">
    <property type="term" value="P:double-strand break repair via break-induced replication"/>
    <property type="evidence" value="ECO:0007669"/>
    <property type="project" value="UniProtKB-UniRule"/>
</dbReference>
<evidence type="ECO:0000256" key="11">
    <source>
        <dbReference type="ARBA" id="ARBA00023172"/>
    </source>
</evidence>
<evidence type="ECO:0000256" key="16">
    <source>
        <dbReference type="RuleBase" id="RU369042"/>
    </source>
</evidence>
<dbReference type="HOGENOM" id="CLU_014329_1_0_1"/>
<keyword evidence="9 16" id="KW-0378">Hydrolase</keyword>
<keyword evidence="5 16" id="KW-0540">Nuclease</keyword>
<dbReference type="FunFam" id="3.40.50.10130:FF:000005">
    <property type="entry name" value="crossover junction endonuclease MUS81 isoform X1"/>
    <property type="match status" value="1"/>
</dbReference>
<dbReference type="KEGG" id="cten:18248917"/>
<evidence type="ECO:0000256" key="3">
    <source>
        <dbReference type="ARBA" id="ARBA00010015"/>
    </source>
</evidence>
<keyword evidence="14" id="KW-0469">Meiosis</keyword>
<name>G3B6S1_CANTC</name>
<dbReference type="InterPro" id="IPR027421">
    <property type="entry name" value="DNA_pol_lamdba_lyase_dom_sf"/>
</dbReference>
<evidence type="ECO:0000256" key="6">
    <source>
        <dbReference type="ARBA" id="ARBA00022723"/>
    </source>
</evidence>
<dbReference type="SUPFAM" id="SSF52980">
    <property type="entry name" value="Restriction endonuclease-like"/>
    <property type="match status" value="1"/>
</dbReference>
<dbReference type="AlphaFoldDB" id="G3B6S1"/>
<dbReference type="InterPro" id="IPR047416">
    <property type="entry name" value="XPF_nuclease_Mus81"/>
</dbReference>
<dbReference type="CDD" id="cd21036">
    <property type="entry name" value="WH_MUS81"/>
    <property type="match status" value="1"/>
</dbReference>
<evidence type="ECO:0000256" key="5">
    <source>
        <dbReference type="ARBA" id="ARBA00022722"/>
    </source>
</evidence>
<dbReference type="Gene3D" id="1.10.150.670">
    <property type="entry name" value="Crossover junction endonuclease EME1, DNA-binding domain"/>
    <property type="match status" value="1"/>
</dbReference>
<evidence type="ECO:0000256" key="7">
    <source>
        <dbReference type="ARBA" id="ARBA00022759"/>
    </source>
</evidence>
<keyword evidence="12 16" id="KW-0234">DNA repair</keyword>
<evidence type="ECO:0000256" key="8">
    <source>
        <dbReference type="ARBA" id="ARBA00022763"/>
    </source>
</evidence>
<dbReference type="GO" id="GO:0005634">
    <property type="term" value="C:nucleus"/>
    <property type="evidence" value="ECO:0007669"/>
    <property type="project" value="UniProtKB-SubCell"/>
</dbReference>
<organism evidence="20">
    <name type="scientific">Candida tenuis (strain ATCC 10573 / BCRC 21748 / CBS 615 / JCM 9827 / NBRC 10315 / NRRL Y-1498 / VKM Y-70)</name>
    <name type="common">Yeast</name>
    <name type="synonym">Yamadazyma tenuis</name>
    <dbReference type="NCBI Taxonomy" id="590646"/>
    <lineage>
        <taxon>Eukaryota</taxon>
        <taxon>Fungi</taxon>
        <taxon>Dikarya</taxon>
        <taxon>Ascomycota</taxon>
        <taxon>Saccharomycotina</taxon>
        <taxon>Pichiomycetes</taxon>
        <taxon>Debaryomycetaceae</taxon>
        <taxon>Yamadazyma</taxon>
    </lineage>
</organism>
<evidence type="ECO:0000256" key="9">
    <source>
        <dbReference type="ARBA" id="ARBA00022801"/>
    </source>
</evidence>
<dbReference type="GO" id="GO:0000712">
    <property type="term" value="P:resolution of meiotic recombination intermediates"/>
    <property type="evidence" value="ECO:0007669"/>
    <property type="project" value="TreeGrafter"/>
</dbReference>